<feature type="domain" description="BHLH" evidence="6">
    <location>
        <begin position="177"/>
        <end position="226"/>
    </location>
</feature>
<evidence type="ECO:0000256" key="5">
    <source>
        <dbReference type="SAM" id="Phobius"/>
    </source>
</evidence>
<dbReference type="RefSeq" id="XP_016721529.1">
    <property type="nucleotide sequence ID" value="XM_016866040.2"/>
</dbReference>
<dbReference type="PANTHER" id="PTHR33124">
    <property type="entry name" value="TRANSCRIPTION FACTOR IBH1-LIKE 1"/>
    <property type="match status" value="1"/>
</dbReference>
<dbReference type="PaxDb" id="3635-A0A1U8M7L6"/>
<dbReference type="GeneID" id="107933754"/>
<proteinExistence type="predicted"/>
<evidence type="ECO:0000256" key="4">
    <source>
        <dbReference type="ARBA" id="ARBA00023242"/>
    </source>
</evidence>
<gene>
    <name evidence="8" type="primary">LOC107933754</name>
</gene>
<reference evidence="7" key="1">
    <citation type="journal article" date="2020" name="Nat. Genet.">
        <title>Genomic diversifications of five Gossypium allopolyploid species and their impact on cotton improvement.</title>
        <authorList>
            <person name="Chen Z.J."/>
            <person name="Sreedasyam A."/>
            <person name="Ando A."/>
            <person name="Song Q."/>
            <person name="De Santiago L.M."/>
            <person name="Hulse-Kemp A.M."/>
            <person name="Ding M."/>
            <person name="Ye W."/>
            <person name="Kirkbride R.C."/>
            <person name="Jenkins J."/>
            <person name="Plott C."/>
            <person name="Lovell J."/>
            <person name="Lin Y.M."/>
            <person name="Vaughn R."/>
            <person name="Liu B."/>
            <person name="Simpson S."/>
            <person name="Scheffler B.E."/>
            <person name="Wen L."/>
            <person name="Saski C.A."/>
            <person name="Grover C.E."/>
            <person name="Hu G."/>
            <person name="Conover J.L."/>
            <person name="Carlson J.W."/>
            <person name="Shu S."/>
            <person name="Boston L.B."/>
            <person name="Williams M."/>
            <person name="Peterson D.G."/>
            <person name="McGee K."/>
            <person name="Jones D.C."/>
            <person name="Wendel J.F."/>
            <person name="Stelly D.M."/>
            <person name="Grimwood J."/>
            <person name="Schmutz J."/>
        </authorList>
    </citation>
    <scope>NUCLEOTIDE SEQUENCE [LARGE SCALE GENOMIC DNA]</scope>
    <source>
        <strain evidence="7">cv. TM-1</strain>
    </source>
</reference>
<dbReference type="GO" id="GO:0006355">
    <property type="term" value="P:regulation of DNA-templated transcription"/>
    <property type="evidence" value="ECO:0007669"/>
    <property type="project" value="InterPro"/>
</dbReference>
<evidence type="ECO:0000256" key="2">
    <source>
        <dbReference type="ARBA" id="ARBA00023015"/>
    </source>
</evidence>
<protein>
    <submittedName>
        <fullName evidence="8">Transcription factor bHLH149</fullName>
    </submittedName>
</protein>
<name>A0A1U8M7L6_GOSHI</name>
<keyword evidence="2" id="KW-0805">Transcription regulation</keyword>
<dbReference type="OrthoDB" id="1647165at2759"/>
<sequence>MKGINVIKACRLLIPVNRFYLFIYLVQKWFLFIIIRISHQTKKISIGSSFFLSFHSLFCNYFASLIPNLEPSPVFKRRKTEVDPVSVHPIQPNQTMKRWRTKREHQIYSSKLFQALCRSRRTSSSTSAKELHQTADRVLSITAKGTTRWSRAILAAPLTAGTNMKKHKKAKVTVHTRLRKPVVNREKKKLPVVERKLKALRRLVPGCRKLSCNNLLEETSDYIAALEMQVRAMTAITEFLARGEAQAPTDRLGSIGNM</sequence>
<accession>A0A1U8M7L6</accession>
<dbReference type="SMR" id="A0A1U8M7L6"/>
<dbReference type="SUPFAM" id="SSF47459">
    <property type="entry name" value="HLH, helix-loop-helix DNA-binding domain"/>
    <property type="match status" value="1"/>
</dbReference>
<dbReference type="InterPro" id="IPR044660">
    <property type="entry name" value="IBH1-like"/>
</dbReference>
<keyword evidence="5" id="KW-0472">Membrane</keyword>
<dbReference type="InterPro" id="IPR011598">
    <property type="entry name" value="bHLH_dom"/>
</dbReference>
<dbReference type="OMA" id="RISHQTK"/>
<keyword evidence="5" id="KW-0812">Transmembrane</keyword>
<dbReference type="InterPro" id="IPR044549">
    <property type="entry name" value="bHLH_AtIBH1-like"/>
</dbReference>
<evidence type="ECO:0000256" key="3">
    <source>
        <dbReference type="ARBA" id="ARBA00023163"/>
    </source>
</evidence>
<keyword evidence="7" id="KW-1185">Reference proteome</keyword>
<reference evidence="8" key="2">
    <citation type="submission" date="2025-08" db="UniProtKB">
        <authorList>
            <consortium name="RefSeq"/>
        </authorList>
    </citation>
    <scope>IDENTIFICATION</scope>
</reference>
<dbReference type="CDD" id="cd11444">
    <property type="entry name" value="bHLH_AtIBH1_like"/>
    <property type="match status" value="1"/>
</dbReference>
<organism evidence="7 8">
    <name type="scientific">Gossypium hirsutum</name>
    <name type="common">Upland cotton</name>
    <name type="synonym">Gossypium mexicanum</name>
    <dbReference type="NCBI Taxonomy" id="3635"/>
    <lineage>
        <taxon>Eukaryota</taxon>
        <taxon>Viridiplantae</taxon>
        <taxon>Streptophyta</taxon>
        <taxon>Embryophyta</taxon>
        <taxon>Tracheophyta</taxon>
        <taxon>Spermatophyta</taxon>
        <taxon>Magnoliopsida</taxon>
        <taxon>eudicotyledons</taxon>
        <taxon>Gunneridae</taxon>
        <taxon>Pentapetalae</taxon>
        <taxon>rosids</taxon>
        <taxon>malvids</taxon>
        <taxon>Malvales</taxon>
        <taxon>Malvaceae</taxon>
        <taxon>Malvoideae</taxon>
        <taxon>Gossypium</taxon>
    </lineage>
</organism>
<comment type="subcellular location">
    <subcellularLocation>
        <location evidence="1">Nucleus</location>
    </subcellularLocation>
</comment>
<dbReference type="GO" id="GO:0005634">
    <property type="term" value="C:nucleus"/>
    <property type="evidence" value="ECO:0007669"/>
    <property type="project" value="UniProtKB-SubCell"/>
</dbReference>
<dbReference type="InterPro" id="IPR036638">
    <property type="entry name" value="HLH_DNA-bd_sf"/>
</dbReference>
<dbReference type="Proteomes" id="UP000818029">
    <property type="component" value="Chromosome D08"/>
</dbReference>
<dbReference type="GO" id="GO:0046983">
    <property type="term" value="F:protein dimerization activity"/>
    <property type="evidence" value="ECO:0007669"/>
    <property type="project" value="InterPro"/>
</dbReference>
<dbReference type="AlphaFoldDB" id="A0A1U8M7L6"/>
<dbReference type="PANTHER" id="PTHR33124:SF41">
    <property type="entry name" value="TRANSCRIPTION FACTOR BHLH149"/>
    <property type="match status" value="1"/>
</dbReference>
<dbReference type="GO" id="GO:0000976">
    <property type="term" value="F:transcription cis-regulatory region binding"/>
    <property type="evidence" value="ECO:0007669"/>
    <property type="project" value="UniProtKB-ARBA"/>
</dbReference>
<dbReference type="PROSITE" id="PS50888">
    <property type="entry name" value="BHLH"/>
    <property type="match status" value="1"/>
</dbReference>
<dbReference type="KEGG" id="ghi:107933754"/>
<evidence type="ECO:0000259" key="6">
    <source>
        <dbReference type="PROSITE" id="PS50888"/>
    </source>
</evidence>
<feature type="transmembrane region" description="Helical" evidence="5">
    <location>
        <begin position="21"/>
        <end position="38"/>
    </location>
</feature>
<dbReference type="STRING" id="3635.A0A1U8M7L6"/>
<keyword evidence="5" id="KW-1133">Transmembrane helix</keyword>
<keyword evidence="4" id="KW-0539">Nucleus</keyword>
<evidence type="ECO:0000313" key="8">
    <source>
        <dbReference type="RefSeq" id="XP_016721529.1"/>
    </source>
</evidence>
<evidence type="ECO:0000256" key="1">
    <source>
        <dbReference type="ARBA" id="ARBA00004123"/>
    </source>
</evidence>
<evidence type="ECO:0000313" key="7">
    <source>
        <dbReference type="Proteomes" id="UP000818029"/>
    </source>
</evidence>
<keyword evidence="3" id="KW-0804">Transcription</keyword>